<dbReference type="STRING" id="5288.A0A5C5FMH3"/>
<keyword evidence="2" id="KW-0539">Nucleus</keyword>
<dbReference type="InterPro" id="IPR002740">
    <property type="entry name" value="EVE_domain"/>
</dbReference>
<keyword evidence="6" id="KW-1185">Reference proteome</keyword>
<accession>A0A5C5FMH3</accession>
<dbReference type="Proteomes" id="UP000311382">
    <property type="component" value="Unassembled WGS sequence"/>
</dbReference>
<evidence type="ECO:0000256" key="1">
    <source>
        <dbReference type="ARBA" id="ARBA00004123"/>
    </source>
</evidence>
<dbReference type="EMBL" id="SOZI01000260">
    <property type="protein sequence ID" value="TNY17041.1"/>
    <property type="molecule type" value="Genomic_DNA"/>
</dbReference>
<dbReference type="SUPFAM" id="SSF88697">
    <property type="entry name" value="PUA domain-like"/>
    <property type="match status" value="1"/>
</dbReference>
<dbReference type="Pfam" id="PF01878">
    <property type="entry name" value="EVE"/>
    <property type="match status" value="1"/>
</dbReference>
<comment type="subcellular location">
    <subcellularLocation>
        <location evidence="1">Nucleus</location>
    </subcellularLocation>
</comment>
<comment type="caution">
    <text evidence="5">The sequence shown here is derived from an EMBL/GenBank/DDBJ whole genome shotgun (WGS) entry which is preliminary data.</text>
</comment>
<dbReference type="PANTHER" id="PTHR14087">
    <property type="entry name" value="THYMOCYTE NUCLEAR PROTEIN 1"/>
    <property type="match status" value="1"/>
</dbReference>
<evidence type="ECO:0000313" key="6">
    <source>
        <dbReference type="Proteomes" id="UP000311382"/>
    </source>
</evidence>
<proteinExistence type="predicted"/>
<dbReference type="GO" id="GO:0005634">
    <property type="term" value="C:nucleus"/>
    <property type="evidence" value="ECO:0007669"/>
    <property type="project" value="UniProtKB-SubCell"/>
</dbReference>
<organism evidence="5 6">
    <name type="scientific">Rhodotorula diobovata</name>
    <dbReference type="NCBI Taxonomy" id="5288"/>
    <lineage>
        <taxon>Eukaryota</taxon>
        <taxon>Fungi</taxon>
        <taxon>Dikarya</taxon>
        <taxon>Basidiomycota</taxon>
        <taxon>Pucciniomycotina</taxon>
        <taxon>Microbotryomycetes</taxon>
        <taxon>Sporidiobolales</taxon>
        <taxon>Sporidiobolaceae</taxon>
        <taxon>Rhodotorula</taxon>
    </lineage>
</organism>
<dbReference type="InterPro" id="IPR047197">
    <property type="entry name" value="THYN1-like_EVE"/>
</dbReference>
<dbReference type="Gene3D" id="3.10.590.10">
    <property type="entry name" value="ph1033 like domains"/>
    <property type="match status" value="1"/>
</dbReference>
<feature type="compositionally biased region" description="Basic and acidic residues" evidence="3">
    <location>
        <begin position="254"/>
        <end position="265"/>
    </location>
</feature>
<feature type="domain" description="EVE" evidence="4">
    <location>
        <begin position="9"/>
        <end position="137"/>
    </location>
</feature>
<dbReference type="InterPro" id="IPR052181">
    <property type="entry name" value="5hmC_binding"/>
</dbReference>
<dbReference type="AlphaFoldDB" id="A0A5C5FMH3"/>
<dbReference type="InterPro" id="IPR015947">
    <property type="entry name" value="PUA-like_sf"/>
</dbReference>
<name>A0A5C5FMH3_9BASI</name>
<evidence type="ECO:0000256" key="2">
    <source>
        <dbReference type="ARBA" id="ARBA00023242"/>
    </source>
</evidence>
<dbReference type="OrthoDB" id="41445at2759"/>
<gene>
    <name evidence="5" type="ORF">DMC30DRAFT_149843</name>
</gene>
<protein>
    <submittedName>
        <fullName evidence="5">EVE domain-containing protein</fullName>
    </submittedName>
</protein>
<feature type="region of interest" description="Disordered" evidence="3">
    <location>
        <begin position="206"/>
        <end position="302"/>
    </location>
</feature>
<sequence length="302" mass="32718">MVESGQITHWLIKAEPETRIEKGVNVRFSIDDLERNKTTTWEGVRNHEAKKLLKNEMKRGHECLFYASNCKVPGVTGLARVSKEGYPDFNAWDPKHPYYDPKSKESNPTWFMVDVEFVAKLEHLVPLSLLQALATLASSSPSPSSASSSPDPALPTSLSYLTPIHLRAIASSALIRRGRLSVQPVEDDFFEAVKLLGEQGGWEDWESAKEKKGRKAAAAKAGKGKAKADDEEGEGEKEDKPATKPSKARTGSRAKGEGQAKKAPEMEEGAAGGASDDEVTTGGKRGAKTAGTRSSKRLRGGS</sequence>
<reference evidence="5 6" key="1">
    <citation type="submission" date="2019-03" db="EMBL/GenBank/DDBJ databases">
        <title>Rhodosporidium diobovatum UCD-FST 08-225 genome sequencing, assembly, and annotation.</title>
        <authorList>
            <person name="Fakankun I.U."/>
            <person name="Fristensky B."/>
            <person name="Levin D.B."/>
        </authorList>
    </citation>
    <scope>NUCLEOTIDE SEQUENCE [LARGE SCALE GENOMIC DNA]</scope>
    <source>
        <strain evidence="5 6">UCD-FST 08-225</strain>
    </source>
</reference>
<dbReference type="CDD" id="cd21133">
    <property type="entry name" value="EVE"/>
    <property type="match status" value="1"/>
</dbReference>
<dbReference type="PANTHER" id="PTHR14087:SF7">
    <property type="entry name" value="THYMOCYTE NUCLEAR PROTEIN 1"/>
    <property type="match status" value="1"/>
</dbReference>
<feature type="compositionally biased region" description="Basic residues" evidence="3">
    <location>
        <begin position="211"/>
        <end position="225"/>
    </location>
</feature>
<evidence type="ECO:0000313" key="5">
    <source>
        <dbReference type="EMBL" id="TNY17041.1"/>
    </source>
</evidence>
<evidence type="ECO:0000259" key="4">
    <source>
        <dbReference type="Pfam" id="PF01878"/>
    </source>
</evidence>
<evidence type="ECO:0000256" key="3">
    <source>
        <dbReference type="SAM" id="MobiDB-lite"/>
    </source>
</evidence>